<evidence type="ECO:0000256" key="4">
    <source>
        <dbReference type="SAM" id="SignalP"/>
    </source>
</evidence>
<keyword evidence="3 4" id="KW-0732">Signal</keyword>
<dbReference type="GO" id="GO:0042918">
    <property type="term" value="P:alkanesulfonate transmembrane transport"/>
    <property type="evidence" value="ECO:0007669"/>
    <property type="project" value="TreeGrafter"/>
</dbReference>
<evidence type="ECO:0000256" key="1">
    <source>
        <dbReference type="ARBA" id="ARBA00004418"/>
    </source>
</evidence>
<dbReference type="SUPFAM" id="SSF53850">
    <property type="entry name" value="Periplasmic binding protein-like II"/>
    <property type="match status" value="1"/>
</dbReference>
<feature type="chain" id="PRO_5013205049" evidence="4">
    <location>
        <begin position="19"/>
        <end position="336"/>
    </location>
</feature>
<organism evidence="5 6">
    <name type="scientific">Enhydrobacter aerosaccus</name>
    <dbReference type="NCBI Taxonomy" id="225324"/>
    <lineage>
        <taxon>Bacteria</taxon>
        <taxon>Pseudomonadati</taxon>
        <taxon>Pseudomonadota</taxon>
        <taxon>Alphaproteobacteria</taxon>
        <taxon>Hyphomicrobiales</taxon>
        <taxon>Enhydrobacter</taxon>
    </lineage>
</organism>
<dbReference type="OrthoDB" id="9815602at2"/>
<keyword evidence="6" id="KW-1185">Reference proteome</keyword>
<dbReference type="EMBL" id="FUWJ01000010">
    <property type="protein sequence ID" value="SKA32117.1"/>
    <property type="molecule type" value="Genomic_DNA"/>
</dbReference>
<dbReference type="STRING" id="225324.SAMN02745126_05166"/>
<dbReference type="Gene3D" id="3.40.190.10">
    <property type="entry name" value="Periplasmic binding protein-like II"/>
    <property type="match status" value="2"/>
</dbReference>
<comment type="subcellular location">
    <subcellularLocation>
        <location evidence="1">Periplasm</location>
    </subcellularLocation>
</comment>
<reference evidence="6" key="1">
    <citation type="submission" date="2017-02" db="EMBL/GenBank/DDBJ databases">
        <authorList>
            <person name="Varghese N."/>
            <person name="Submissions S."/>
        </authorList>
    </citation>
    <scope>NUCLEOTIDE SEQUENCE [LARGE SCALE GENOMIC DNA]</scope>
    <source>
        <strain evidence="6">ATCC 27094</strain>
    </source>
</reference>
<sequence length="336" mass="35035">MRSITVLLATAFAGAAFAATAVQAEPINISTWAHGAPLQEAVIATQPDLLKKIPGEVKWLPISSGPAALAGMKGGAYNIVNGVGNPPVTTAIANGLDIKVVWAQFYDNAGLVLDASLSPEQMAGKTFGTLQGSSEDFAFNGWLEAKGLAGKVRLVGLERQAMVAAFKTKAISGGVNSEPGVGQMIADGGKLVATTREMGALGYPALDVVVVDGDFAKKRPDVVQAYVCAQYAAYKLMTGSTKDEVFRKAAAFVGADPEQAVKVGTSWPIWKPEDELTERGLGAPGKIAEGEVAKAYFRTGAWLKKAGRLENPPSMEAIVSHIDPTYAQKALAGGCN</sequence>
<dbReference type="PANTHER" id="PTHR30024">
    <property type="entry name" value="ALIPHATIC SULFONATES-BINDING PROTEIN-RELATED"/>
    <property type="match status" value="1"/>
</dbReference>
<name>A0A1T4SVC5_9HYPH</name>
<comment type="similarity">
    <text evidence="2">Belongs to the bacterial solute-binding protein SsuA/TauA family.</text>
</comment>
<protein>
    <submittedName>
        <fullName evidence="5">NitT/TauT family transport system substrate-binding protein</fullName>
    </submittedName>
</protein>
<dbReference type="RefSeq" id="WP_085936904.1">
    <property type="nucleotide sequence ID" value="NZ_FUWJ01000010.1"/>
</dbReference>
<evidence type="ECO:0000313" key="6">
    <source>
        <dbReference type="Proteomes" id="UP000190092"/>
    </source>
</evidence>
<dbReference type="AlphaFoldDB" id="A0A1T4SVC5"/>
<evidence type="ECO:0000256" key="3">
    <source>
        <dbReference type="ARBA" id="ARBA00022729"/>
    </source>
</evidence>
<feature type="signal peptide" evidence="4">
    <location>
        <begin position="1"/>
        <end position="18"/>
    </location>
</feature>
<dbReference type="PANTHER" id="PTHR30024:SF47">
    <property type="entry name" value="TAURINE-BINDING PERIPLASMIC PROTEIN"/>
    <property type="match status" value="1"/>
</dbReference>
<dbReference type="Pfam" id="PF13379">
    <property type="entry name" value="NMT1_2"/>
    <property type="match status" value="1"/>
</dbReference>
<dbReference type="GO" id="GO:0042597">
    <property type="term" value="C:periplasmic space"/>
    <property type="evidence" value="ECO:0007669"/>
    <property type="project" value="UniProtKB-SubCell"/>
</dbReference>
<dbReference type="Proteomes" id="UP000190092">
    <property type="component" value="Unassembled WGS sequence"/>
</dbReference>
<evidence type="ECO:0000313" key="5">
    <source>
        <dbReference type="EMBL" id="SKA32117.1"/>
    </source>
</evidence>
<accession>A0A1T4SVC5</accession>
<evidence type="ECO:0000256" key="2">
    <source>
        <dbReference type="ARBA" id="ARBA00010742"/>
    </source>
</evidence>
<gene>
    <name evidence="5" type="ORF">SAMN02745126_05166</name>
</gene>
<proteinExistence type="inferred from homology"/>